<organism evidence="1 2">
    <name type="scientific">Tanacetum coccineum</name>
    <dbReference type="NCBI Taxonomy" id="301880"/>
    <lineage>
        <taxon>Eukaryota</taxon>
        <taxon>Viridiplantae</taxon>
        <taxon>Streptophyta</taxon>
        <taxon>Embryophyta</taxon>
        <taxon>Tracheophyta</taxon>
        <taxon>Spermatophyta</taxon>
        <taxon>Magnoliopsida</taxon>
        <taxon>eudicotyledons</taxon>
        <taxon>Gunneridae</taxon>
        <taxon>Pentapetalae</taxon>
        <taxon>asterids</taxon>
        <taxon>campanulids</taxon>
        <taxon>Asterales</taxon>
        <taxon>Asteraceae</taxon>
        <taxon>Asteroideae</taxon>
        <taxon>Anthemideae</taxon>
        <taxon>Anthemidinae</taxon>
        <taxon>Tanacetum</taxon>
    </lineage>
</organism>
<dbReference type="Proteomes" id="UP001151760">
    <property type="component" value="Unassembled WGS sequence"/>
</dbReference>
<accession>A0ABQ5J6E6</accession>
<proteinExistence type="predicted"/>
<gene>
    <name evidence="1" type="ORF">Tco_1124306</name>
</gene>
<evidence type="ECO:0000313" key="2">
    <source>
        <dbReference type="Proteomes" id="UP001151760"/>
    </source>
</evidence>
<keyword evidence="2" id="KW-1185">Reference proteome</keyword>
<protein>
    <submittedName>
        <fullName evidence="1">Uncharacterized protein</fullName>
    </submittedName>
</protein>
<name>A0ABQ5J6E6_9ASTR</name>
<comment type="caution">
    <text evidence="1">The sequence shown here is derived from an EMBL/GenBank/DDBJ whole genome shotgun (WGS) entry which is preliminary data.</text>
</comment>
<reference evidence="1" key="1">
    <citation type="journal article" date="2022" name="Int. J. Mol. Sci.">
        <title>Draft Genome of Tanacetum Coccineum: Genomic Comparison of Closely Related Tanacetum-Family Plants.</title>
        <authorList>
            <person name="Yamashiro T."/>
            <person name="Shiraishi A."/>
            <person name="Nakayama K."/>
            <person name="Satake H."/>
        </authorList>
    </citation>
    <scope>NUCLEOTIDE SEQUENCE</scope>
</reference>
<dbReference type="EMBL" id="BQNB010021581">
    <property type="protein sequence ID" value="GJU07876.1"/>
    <property type="molecule type" value="Genomic_DNA"/>
</dbReference>
<evidence type="ECO:0000313" key="1">
    <source>
        <dbReference type="EMBL" id="GJU07876.1"/>
    </source>
</evidence>
<reference evidence="1" key="2">
    <citation type="submission" date="2022-01" db="EMBL/GenBank/DDBJ databases">
        <authorList>
            <person name="Yamashiro T."/>
            <person name="Shiraishi A."/>
            <person name="Satake H."/>
            <person name="Nakayama K."/>
        </authorList>
    </citation>
    <scope>NUCLEOTIDE SEQUENCE</scope>
</reference>
<sequence length="102" mass="11059">MLFVGLEGEGQEMVGGELTEGDVNAGDLVFSQLENEARDAVRESSFPLWSFSLYDPFPSASVTLYGPSHLGPSFLVSSAWLASLLRYSKSPGLKLVFRTLAL</sequence>